<dbReference type="Gene3D" id="3.40.50.620">
    <property type="entry name" value="HUPs"/>
    <property type="match status" value="1"/>
</dbReference>
<protein>
    <submittedName>
        <fullName evidence="3">Nucleotide-binding universal stress protein, UspA family</fullName>
    </submittedName>
</protein>
<evidence type="ECO:0000313" key="4">
    <source>
        <dbReference type="Proteomes" id="UP000184395"/>
    </source>
</evidence>
<dbReference type="AlphaFoldDB" id="A0A1M6VBN9"/>
<dbReference type="RefSeq" id="WP_073431485.1">
    <property type="nucleotide sequence ID" value="NZ_CADFGY010000034.1"/>
</dbReference>
<dbReference type="OrthoDB" id="8547832at2"/>
<dbReference type="PRINTS" id="PR01438">
    <property type="entry name" value="UNVRSLSTRESS"/>
</dbReference>
<dbReference type="InterPro" id="IPR014729">
    <property type="entry name" value="Rossmann-like_a/b/a_fold"/>
</dbReference>
<evidence type="ECO:0000256" key="1">
    <source>
        <dbReference type="ARBA" id="ARBA00008791"/>
    </source>
</evidence>
<feature type="domain" description="UspA" evidence="2">
    <location>
        <begin position="1"/>
        <end position="145"/>
    </location>
</feature>
<dbReference type="STRING" id="169427.SAMN05192548_103820"/>
<dbReference type="CDD" id="cd00293">
    <property type="entry name" value="USP-like"/>
    <property type="match status" value="1"/>
</dbReference>
<proteinExistence type="inferred from homology"/>
<dbReference type="SUPFAM" id="SSF52402">
    <property type="entry name" value="Adenine nucleotide alpha hydrolases-like"/>
    <property type="match status" value="1"/>
</dbReference>
<reference evidence="3 4" key="1">
    <citation type="submission" date="2016-11" db="EMBL/GenBank/DDBJ databases">
        <authorList>
            <person name="Jaros S."/>
            <person name="Januszkiewicz K."/>
            <person name="Wedrychowicz H."/>
        </authorList>
    </citation>
    <scope>NUCLEOTIDE SEQUENCE [LARGE SCALE GENOMIC DNA]</scope>
    <source>
        <strain evidence="3 4">LMG 20594</strain>
    </source>
</reference>
<evidence type="ECO:0000313" key="3">
    <source>
        <dbReference type="EMBL" id="SHK78716.1"/>
    </source>
</evidence>
<gene>
    <name evidence="3" type="ORF">SAMN05192548_103820</name>
</gene>
<sequence>MYNRILVAVDGSDTSSRALAAAVELARESGAQLQPLYVVDVPLMVYDVPSYDPSYVRNALVEESGRVLADAAARMAGAGVKGSPRMIETDLTGDDIAHRIRLAADEFDADLVVMGTHGRRGVRRLMLGSVAERFVRIANRPVLLISAHCASPAASAADATPPASESSRERS</sequence>
<dbReference type="PANTHER" id="PTHR46268">
    <property type="entry name" value="STRESS RESPONSE PROTEIN NHAX"/>
    <property type="match status" value="1"/>
</dbReference>
<evidence type="ECO:0000259" key="2">
    <source>
        <dbReference type="Pfam" id="PF00582"/>
    </source>
</evidence>
<dbReference type="PANTHER" id="PTHR46268:SF15">
    <property type="entry name" value="UNIVERSAL STRESS PROTEIN HP_0031"/>
    <property type="match status" value="1"/>
</dbReference>
<dbReference type="EMBL" id="FRAB01000038">
    <property type="protein sequence ID" value="SHK78716.1"/>
    <property type="molecule type" value="Genomic_DNA"/>
</dbReference>
<dbReference type="InterPro" id="IPR006015">
    <property type="entry name" value="Universal_stress_UspA"/>
</dbReference>
<accession>A0A1M6VBN9</accession>
<dbReference type="InterPro" id="IPR006016">
    <property type="entry name" value="UspA"/>
</dbReference>
<organism evidence="3 4">
    <name type="scientific">Paraburkholderia terricola</name>
    <dbReference type="NCBI Taxonomy" id="169427"/>
    <lineage>
        <taxon>Bacteria</taxon>
        <taxon>Pseudomonadati</taxon>
        <taxon>Pseudomonadota</taxon>
        <taxon>Betaproteobacteria</taxon>
        <taxon>Burkholderiales</taxon>
        <taxon>Burkholderiaceae</taxon>
        <taxon>Paraburkholderia</taxon>
    </lineage>
</organism>
<comment type="similarity">
    <text evidence="1">Belongs to the universal stress protein A family.</text>
</comment>
<dbReference type="Proteomes" id="UP000184395">
    <property type="component" value="Unassembled WGS sequence"/>
</dbReference>
<dbReference type="Pfam" id="PF00582">
    <property type="entry name" value="Usp"/>
    <property type="match status" value="1"/>
</dbReference>
<name>A0A1M6VBN9_9BURK</name>